<feature type="transmembrane region" description="Helical" evidence="1">
    <location>
        <begin position="585"/>
        <end position="605"/>
    </location>
</feature>
<dbReference type="SUPFAM" id="SSF51126">
    <property type="entry name" value="Pectin lyase-like"/>
    <property type="match status" value="1"/>
</dbReference>
<dbReference type="AlphaFoldDB" id="A0A7G9YN26"/>
<feature type="domain" description="Periplasmic copper-binding protein NosD beta helix" evidence="2">
    <location>
        <begin position="275"/>
        <end position="428"/>
    </location>
</feature>
<dbReference type="InterPro" id="IPR006626">
    <property type="entry name" value="PbH1"/>
</dbReference>
<dbReference type="EMBL" id="MT631379">
    <property type="protein sequence ID" value="QNO49410.1"/>
    <property type="molecule type" value="Genomic_DNA"/>
</dbReference>
<dbReference type="Pfam" id="PF26596">
    <property type="entry name" value="PEF-CTERM_ARCH"/>
    <property type="match status" value="1"/>
</dbReference>
<evidence type="ECO:0000259" key="2">
    <source>
        <dbReference type="Pfam" id="PF05048"/>
    </source>
</evidence>
<dbReference type="Pfam" id="PF05048">
    <property type="entry name" value="NosD"/>
    <property type="match status" value="1"/>
</dbReference>
<proteinExistence type="predicted"/>
<dbReference type="Gene3D" id="2.160.20.10">
    <property type="entry name" value="Single-stranded right-handed beta-helix, Pectin lyase-like"/>
    <property type="match status" value="1"/>
</dbReference>
<accession>A0A7G9YN26</accession>
<evidence type="ECO:0000313" key="4">
    <source>
        <dbReference type="EMBL" id="QNO49337.1"/>
    </source>
</evidence>
<dbReference type="SMART" id="SM00710">
    <property type="entry name" value="PbH1"/>
    <property type="match status" value="6"/>
</dbReference>
<keyword evidence="1" id="KW-0812">Transmembrane</keyword>
<gene>
    <name evidence="4" type="ORF">HONBAIEO_00031</name>
    <name evidence="5" type="ORF">JHKIABMC_00016</name>
</gene>
<dbReference type="NCBIfam" id="TIGR03024">
    <property type="entry name" value="arch_PEF_CTERM"/>
    <property type="match status" value="1"/>
</dbReference>
<evidence type="ECO:0000259" key="3">
    <source>
        <dbReference type="Pfam" id="PF26596"/>
    </source>
</evidence>
<dbReference type="InterPro" id="IPR012334">
    <property type="entry name" value="Pectin_lyas_fold"/>
</dbReference>
<reference evidence="5" key="1">
    <citation type="submission" date="2020-06" db="EMBL/GenBank/DDBJ databases">
        <title>Unique genomic features of the anaerobic methanotrophic archaea.</title>
        <authorList>
            <person name="Chadwick G.L."/>
            <person name="Skennerton C.T."/>
            <person name="Laso-Perez R."/>
            <person name="Leu A.O."/>
            <person name="Speth D.R."/>
            <person name="Yu H."/>
            <person name="Morgan-Lang C."/>
            <person name="Hatzenpichler R."/>
            <person name="Goudeau D."/>
            <person name="Malmstrom R."/>
            <person name="Brazelton W.J."/>
            <person name="Woyke T."/>
            <person name="Hallam S.J."/>
            <person name="Tyson G.W."/>
            <person name="Wegener G."/>
            <person name="Boetius A."/>
            <person name="Orphan V."/>
        </authorList>
    </citation>
    <scope>NUCLEOTIDE SEQUENCE</scope>
</reference>
<dbReference type="NCBIfam" id="TIGR03804">
    <property type="entry name" value="para_beta_helix"/>
    <property type="match status" value="2"/>
</dbReference>
<dbReference type="InterPro" id="IPR011050">
    <property type="entry name" value="Pectin_lyase_fold/virulence"/>
</dbReference>
<protein>
    <submittedName>
        <fullName evidence="5">Uncharacterized protein</fullName>
    </submittedName>
</protein>
<sequence length="615" mass="67619">MISIKICNKNSLRIVIGITISILLLSGVEVIRAEVGLPDFLQVPGRLEANGTLFEMNNNEYLNITLSSSEPINLILESISEMITMNVDSINGASSTIITMSGFLPDTTYHKYEDNYHDHEIFITDVNGNYTYEQDLSIEHLVFIQSKAGTKFINDNDTGGDCSSIGIWDPSEKTCTLTTDLTETIQIDSDGIILDGNGHLVTGSKTGRGVYFTDRKYVTIKNLNVTQFSVGIEIYNSSFSNIKENNVFNNTYDFRIIYSNDNEIINSATSVGDAWGIQLCASNNNIISGNNIIGAKRGIWLHYSNNNILSNNTVPNNWYGSDCIRLASSNNNTVIDNSITPILNNLSMKGIRLMYSNNNVVSGNKVSNNLVGILVESSDNNTIYNNCLNNTNNAITTGNNTWNTTKTVGTNIMGGHYIGGNFWAQPDGNGYSQKCIDSEPDGICDLPYKLKSNNIDFLPLIYKTALLIPVNVDIKPGSLNKASQSDENTVTGYIEVPGFDVNDIDLNTVKLITNHGMVSAQLSPSEVGDYDNDGIPDRMVQFDRQAVIGILDVGENVRVIISGKIAAESFEGIDEIQVINSTEQILKFPTMVLPVIAVIGLLFRFQRRKGKIGKY</sequence>
<dbReference type="InterPro" id="IPR022441">
    <property type="entry name" value="Para_beta_helix_rpt-2"/>
</dbReference>
<feature type="domain" description="PEF-CTERM protein sorting" evidence="3">
    <location>
        <begin position="588"/>
        <end position="609"/>
    </location>
</feature>
<dbReference type="InterPro" id="IPR007742">
    <property type="entry name" value="NosD_dom"/>
</dbReference>
<organism evidence="5">
    <name type="scientific">Candidatus Methanogaster sp. ANME-2c ERB4</name>
    <dbReference type="NCBI Taxonomy" id="2759911"/>
    <lineage>
        <taxon>Archaea</taxon>
        <taxon>Methanobacteriati</taxon>
        <taxon>Methanobacteriota</taxon>
        <taxon>Stenosarchaea group</taxon>
        <taxon>Methanomicrobia</taxon>
        <taxon>Methanosarcinales</taxon>
        <taxon>ANME-2 cluster</taxon>
        <taxon>Candidatus Methanogasteraceae</taxon>
        <taxon>Candidatus Methanogaster</taxon>
    </lineage>
</organism>
<dbReference type="EMBL" id="MT631377">
    <property type="protein sequence ID" value="QNO49337.1"/>
    <property type="molecule type" value="Genomic_DNA"/>
</dbReference>
<evidence type="ECO:0000256" key="1">
    <source>
        <dbReference type="SAM" id="Phobius"/>
    </source>
</evidence>
<keyword evidence="1" id="KW-1133">Transmembrane helix</keyword>
<keyword evidence="1" id="KW-0472">Membrane</keyword>
<dbReference type="InterPro" id="IPR017474">
    <property type="entry name" value="PEF_CTERM_C"/>
</dbReference>
<evidence type="ECO:0000313" key="5">
    <source>
        <dbReference type="EMBL" id="QNO49410.1"/>
    </source>
</evidence>
<name>A0A7G9YN26_9EURY</name>